<evidence type="ECO:0000256" key="1">
    <source>
        <dbReference type="SAM" id="MobiDB-lite"/>
    </source>
</evidence>
<protein>
    <submittedName>
        <fullName evidence="2">Uncharacterized protein</fullName>
    </submittedName>
</protein>
<feature type="region of interest" description="Disordered" evidence="1">
    <location>
        <begin position="1"/>
        <end position="58"/>
    </location>
</feature>
<proteinExistence type="predicted"/>
<comment type="caution">
    <text evidence="2">The sequence shown here is derived from an EMBL/GenBank/DDBJ whole genome shotgun (WGS) entry which is preliminary data.</text>
</comment>
<dbReference type="RefSeq" id="WP_192753420.1">
    <property type="nucleotide sequence ID" value="NZ_BAABJL010000243.1"/>
</dbReference>
<evidence type="ECO:0000313" key="2">
    <source>
        <dbReference type="EMBL" id="MBE1609951.1"/>
    </source>
</evidence>
<gene>
    <name evidence="2" type="ORF">HEB94_006799</name>
</gene>
<reference evidence="2" key="1">
    <citation type="submission" date="2020-10" db="EMBL/GenBank/DDBJ databases">
        <title>Sequencing the genomes of 1000 actinobacteria strains.</title>
        <authorList>
            <person name="Klenk H.-P."/>
        </authorList>
    </citation>
    <scope>NUCLEOTIDE SEQUENCE</scope>
    <source>
        <strain evidence="2">DSM 45354</strain>
    </source>
</reference>
<sequence length="82" mass="8592">MSSPAQGRVGGTPVRARRLHQVRSQVVVTHHETTPVGERPTHPETTSGCLQPAPSSTHPAQIAALTGVQRLLASVGTSHQEG</sequence>
<organism evidence="2 3">
    <name type="scientific">Actinopolymorpha pittospori</name>
    <dbReference type="NCBI Taxonomy" id="648752"/>
    <lineage>
        <taxon>Bacteria</taxon>
        <taxon>Bacillati</taxon>
        <taxon>Actinomycetota</taxon>
        <taxon>Actinomycetes</taxon>
        <taxon>Propionibacteriales</taxon>
        <taxon>Actinopolymorphaceae</taxon>
        <taxon>Actinopolymorpha</taxon>
    </lineage>
</organism>
<dbReference type="Proteomes" id="UP000638648">
    <property type="component" value="Unassembled WGS sequence"/>
</dbReference>
<dbReference type="EMBL" id="JADBEM010000001">
    <property type="protein sequence ID" value="MBE1609951.1"/>
    <property type="molecule type" value="Genomic_DNA"/>
</dbReference>
<accession>A0A927MZQ6</accession>
<keyword evidence="3" id="KW-1185">Reference proteome</keyword>
<feature type="compositionally biased region" description="Polar residues" evidence="1">
    <location>
        <begin position="43"/>
        <end position="58"/>
    </location>
</feature>
<name>A0A927MZQ6_9ACTN</name>
<dbReference type="AlphaFoldDB" id="A0A927MZQ6"/>
<evidence type="ECO:0000313" key="3">
    <source>
        <dbReference type="Proteomes" id="UP000638648"/>
    </source>
</evidence>